<evidence type="ECO:0000313" key="3">
    <source>
        <dbReference type="EMBL" id="BCY24961.1"/>
    </source>
</evidence>
<gene>
    <name evidence="3" type="ORF">KB1_09510</name>
</gene>
<organism evidence="3 4">
    <name type="scientific">Cutibacterium modestum</name>
    <dbReference type="NCBI Taxonomy" id="2559073"/>
    <lineage>
        <taxon>Bacteria</taxon>
        <taxon>Bacillati</taxon>
        <taxon>Actinomycetota</taxon>
        <taxon>Actinomycetes</taxon>
        <taxon>Propionibacteriales</taxon>
        <taxon>Propionibacteriaceae</taxon>
        <taxon>Cutibacterium</taxon>
    </lineage>
</organism>
<dbReference type="AlphaFoldDB" id="A0AAD1KQ62"/>
<dbReference type="EMBL" id="AP024747">
    <property type="protein sequence ID" value="BCY24961.1"/>
    <property type="molecule type" value="Genomic_DNA"/>
</dbReference>
<name>A0AAD1KQ62_9ACTN</name>
<evidence type="ECO:0000313" key="4">
    <source>
        <dbReference type="Proteomes" id="UP000825072"/>
    </source>
</evidence>
<proteinExistence type="predicted"/>
<dbReference type="Proteomes" id="UP000825072">
    <property type="component" value="Chromosome 1"/>
</dbReference>
<evidence type="ECO:0000256" key="1">
    <source>
        <dbReference type="SAM" id="MobiDB-lite"/>
    </source>
</evidence>
<sequence>MGRIDSQGHHHPANSRTLNHDSETVQESGQWRISGPPEGLLISQYTFSWSSILIFFLTEAADHLVPDVIHPPSVANPDAALRAGSPGS</sequence>
<feature type="domain" description="Lipoprotein LpqB N-terminal" evidence="2">
    <location>
        <begin position="2"/>
        <end position="47"/>
    </location>
</feature>
<dbReference type="GeneID" id="92880062"/>
<accession>A0AAD1KQ62</accession>
<dbReference type="RefSeq" id="WP_002533731.1">
    <property type="nucleotide sequence ID" value="NZ_AP024747.1"/>
</dbReference>
<reference evidence="3" key="1">
    <citation type="submission" date="2021-06" db="EMBL/GenBank/DDBJ databases">
        <title>Genome sequence of Cutibacterium modestum strain KB17-24694.</title>
        <authorList>
            <person name="Dekio I."/>
            <person name="Asahina A."/>
            <person name="Nishida M."/>
        </authorList>
    </citation>
    <scope>NUCLEOTIDE SEQUENCE</scope>
    <source>
        <strain evidence="3">KB17-24694</strain>
    </source>
</reference>
<dbReference type="InterPro" id="IPR059026">
    <property type="entry name" value="LpqB_N"/>
</dbReference>
<dbReference type="Pfam" id="PF25976">
    <property type="entry name" value="LpqB_N"/>
    <property type="match status" value="1"/>
</dbReference>
<feature type="region of interest" description="Disordered" evidence="1">
    <location>
        <begin position="1"/>
        <end position="33"/>
    </location>
</feature>
<evidence type="ECO:0000259" key="2">
    <source>
        <dbReference type="Pfam" id="PF25976"/>
    </source>
</evidence>
<protein>
    <recommendedName>
        <fullName evidence="2">Lipoprotein LpqB N-terminal domain-containing protein</fullName>
    </recommendedName>
</protein>